<reference evidence="2" key="1">
    <citation type="submission" date="2023-03" db="EMBL/GenBank/DDBJ databases">
        <title>Massive genome expansion in bonnet fungi (Mycena s.s.) driven by repeated elements and novel gene families across ecological guilds.</title>
        <authorList>
            <consortium name="Lawrence Berkeley National Laboratory"/>
            <person name="Harder C.B."/>
            <person name="Miyauchi S."/>
            <person name="Viragh M."/>
            <person name="Kuo A."/>
            <person name="Thoen E."/>
            <person name="Andreopoulos B."/>
            <person name="Lu D."/>
            <person name="Skrede I."/>
            <person name="Drula E."/>
            <person name="Henrissat B."/>
            <person name="Morin E."/>
            <person name="Kohler A."/>
            <person name="Barry K."/>
            <person name="LaButti K."/>
            <person name="Morin E."/>
            <person name="Salamov A."/>
            <person name="Lipzen A."/>
            <person name="Mereny Z."/>
            <person name="Hegedus B."/>
            <person name="Baldrian P."/>
            <person name="Stursova M."/>
            <person name="Weitz H."/>
            <person name="Taylor A."/>
            <person name="Grigoriev I.V."/>
            <person name="Nagy L.G."/>
            <person name="Martin F."/>
            <person name="Kauserud H."/>
        </authorList>
    </citation>
    <scope>NUCLEOTIDE SEQUENCE</scope>
    <source>
        <strain evidence="2">CBHHK188m</strain>
    </source>
</reference>
<dbReference type="AlphaFoldDB" id="A0AAD7H8Z5"/>
<gene>
    <name evidence="2" type="ORF">DFH07DRAFT_785621</name>
</gene>
<keyword evidence="3" id="KW-1185">Reference proteome</keyword>
<dbReference type="Proteomes" id="UP001215280">
    <property type="component" value="Unassembled WGS sequence"/>
</dbReference>
<feature type="region of interest" description="Disordered" evidence="1">
    <location>
        <begin position="330"/>
        <end position="401"/>
    </location>
</feature>
<name>A0AAD7H8Z5_9AGAR</name>
<sequence>MRTEWQTRDEHLHKDLDLRRNRNRRGKDERGKKTHQRAAPYLEITGQLETLCADLSESALRQGWDQLRVAARPKSGDSSSLKRVVRVVQSLAVRTKMENKSREILYLGIGSLETLTQSSRQRQTTPLFADIHVQATSSGQSPAIDAPEIYGHDNRAVSIIGSGRSKDEEIWRHGVVGICQSKFLGCVHFFFSRSKEKSVLRSKKGEEFRERKKNRMQRSGFLPINLCYRLGLAPILLLIPNHLATKVRMCKASTRQSGQTSRMCRGTTITGFRLPRVRVIARVQNENTEGIKKSWFAKRVACTSVKSGQNPTKFTSDTAHRWGIQISSCRTGASPAPDQHMSAPERKVAPSQPHMGRGQGQGRAMRPGPWPWARKGDVSRTSMASWGVPSPGKGRDGEEDEKCTLRLHGRARDGAGGQHICRLSQGAPAPASAVRLGGRDKSALATPTGAKTGSRCHADAVWTLGVSRTLF</sequence>
<protein>
    <submittedName>
        <fullName evidence="2">Uncharacterized protein</fullName>
    </submittedName>
</protein>
<feature type="region of interest" description="Disordered" evidence="1">
    <location>
        <begin position="430"/>
        <end position="451"/>
    </location>
</feature>
<comment type="caution">
    <text evidence="2">The sequence shown here is derived from an EMBL/GenBank/DDBJ whole genome shotgun (WGS) entry which is preliminary data.</text>
</comment>
<evidence type="ECO:0000313" key="2">
    <source>
        <dbReference type="EMBL" id="KAJ7715355.1"/>
    </source>
</evidence>
<evidence type="ECO:0000313" key="3">
    <source>
        <dbReference type="Proteomes" id="UP001215280"/>
    </source>
</evidence>
<accession>A0AAD7H8Z5</accession>
<feature type="compositionally biased region" description="Basic and acidic residues" evidence="1">
    <location>
        <begin position="16"/>
        <end position="31"/>
    </location>
</feature>
<evidence type="ECO:0000256" key="1">
    <source>
        <dbReference type="SAM" id="MobiDB-lite"/>
    </source>
</evidence>
<proteinExistence type="predicted"/>
<feature type="region of interest" description="Disordered" evidence="1">
    <location>
        <begin position="16"/>
        <end position="37"/>
    </location>
</feature>
<organism evidence="2 3">
    <name type="scientific">Mycena maculata</name>
    <dbReference type="NCBI Taxonomy" id="230809"/>
    <lineage>
        <taxon>Eukaryota</taxon>
        <taxon>Fungi</taxon>
        <taxon>Dikarya</taxon>
        <taxon>Basidiomycota</taxon>
        <taxon>Agaricomycotina</taxon>
        <taxon>Agaricomycetes</taxon>
        <taxon>Agaricomycetidae</taxon>
        <taxon>Agaricales</taxon>
        <taxon>Marasmiineae</taxon>
        <taxon>Mycenaceae</taxon>
        <taxon>Mycena</taxon>
    </lineage>
</organism>
<dbReference type="EMBL" id="JARJLG010000350">
    <property type="protein sequence ID" value="KAJ7715355.1"/>
    <property type="molecule type" value="Genomic_DNA"/>
</dbReference>